<name>A0A4Y9F0F9_9MICC</name>
<organism evidence="1 2">
    <name type="scientific">Rothia nasimurium</name>
    <dbReference type="NCBI Taxonomy" id="85336"/>
    <lineage>
        <taxon>Bacteria</taxon>
        <taxon>Bacillati</taxon>
        <taxon>Actinomycetota</taxon>
        <taxon>Actinomycetes</taxon>
        <taxon>Micrococcales</taxon>
        <taxon>Micrococcaceae</taxon>
        <taxon>Rothia</taxon>
    </lineage>
</organism>
<accession>A0A4Y9F0F9</accession>
<dbReference type="RefSeq" id="WP_135013890.1">
    <property type="nucleotide sequence ID" value="NZ_JADGLK010000060.1"/>
</dbReference>
<dbReference type="EMBL" id="SPQC01000060">
    <property type="protein sequence ID" value="TFU20328.1"/>
    <property type="molecule type" value="Genomic_DNA"/>
</dbReference>
<comment type="caution">
    <text evidence="1">The sequence shown here is derived from an EMBL/GenBank/DDBJ whole genome shotgun (WGS) entry which is preliminary data.</text>
</comment>
<dbReference type="AlphaFoldDB" id="A0A4Y9F0F9"/>
<dbReference type="Proteomes" id="UP000297951">
    <property type="component" value="Unassembled WGS sequence"/>
</dbReference>
<evidence type="ECO:0000313" key="1">
    <source>
        <dbReference type="EMBL" id="TFU20328.1"/>
    </source>
</evidence>
<gene>
    <name evidence="1" type="ORF">E4U03_11615</name>
</gene>
<sequence>MSLAPRRIILKGVAWAAPVVVATSVVPVYAASSLVCPTAYMPVNPSVDQEVSTDSADGYYVVLFPYSFTSASQYNTLTFVTSDTVEVFESYDTQNYTIGSDGRTVTVINDSSLSELSFDIYVKVPVAKINKENSSGEYRTSVLFTIDGQCSTSDDFSDFSNSEIIRN</sequence>
<evidence type="ECO:0000313" key="2">
    <source>
        <dbReference type="Proteomes" id="UP000297951"/>
    </source>
</evidence>
<protein>
    <submittedName>
        <fullName evidence="1">Uncharacterized protein</fullName>
    </submittedName>
</protein>
<proteinExistence type="predicted"/>
<reference evidence="1 2" key="1">
    <citation type="submission" date="2019-03" db="EMBL/GenBank/DDBJ databases">
        <title>Diversity of the mouse oral microbiome.</title>
        <authorList>
            <person name="Joseph S."/>
            <person name="Aduse-Opoku J."/>
            <person name="Curtis M."/>
            <person name="Wade W."/>
            <person name="Hashim A."/>
        </authorList>
    </citation>
    <scope>NUCLEOTIDE SEQUENCE [LARGE SCALE GENOMIC DNA]</scope>
    <source>
        <strain evidence="2">irhom_31</strain>
    </source>
</reference>